<protein>
    <recommendedName>
        <fullName evidence="2">beta-mannosidase</fullName>
        <ecNumber evidence="2">3.2.1.25</ecNumber>
    </recommendedName>
</protein>
<organism evidence="6 7">
    <name type="scientific">Psychromicrobium silvestre</name>
    <dbReference type="NCBI Taxonomy" id="1645614"/>
    <lineage>
        <taxon>Bacteria</taxon>
        <taxon>Bacillati</taxon>
        <taxon>Actinomycetota</taxon>
        <taxon>Actinomycetes</taxon>
        <taxon>Micrococcales</taxon>
        <taxon>Micrococcaceae</taxon>
        <taxon>Psychromicrobium</taxon>
    </lineage>
</organism>
<dbReference type="GO" id="GO:0005975">
    <property type="term" value="P:carbohydrate metabolic process"/>
    <property type="evidence" value="ECO:0007669"/>
    <property type="project" value="UniProtKB-ARBA"/>
</dbReference>
<comment type="catalytic activity">
    <reaction evidence="1">
        <text>Hydrolysis of terminal, non-reducing beta-D-mannose residues in beta-D-mannosides.</text>
        <dbReference type="EC" id="3.2.1.25"/>
    </reaction>
</comment>
<accession>A0A7Y9LV77</accession>
<dbReference type="InterPro" id="IPR013783">
    <property type="entry name" value="Ig-like_fold"/>
</dbReference>
<reference evidence="6 7" key="1">
    <citation type="submission" date="2020-07" db="EMBL/GenBank/DDBJ databases">
        <title>Sequencing the genomes of 1000 actinobacteria strains.</title>
        <authorList>
            <person name="Klenk H.-P."/>
        </authorList>
    </citation>
    <scope>NUCLEOTIDE SEQUENCE [LARGE SCALE GENOMIC DNA]</scope>
    <source>
        <strain evidence="6 7">DSM 102047</strain>
    </source>
</reference>
<dbReference type="RefSeq" id="WP_179389905.1">
    <property type="nucleotide sequence ID" value="NZ_JACBYQ010000002.1"/>
</dbReference>
<dbReference type="Gene3D" id="2.60.40.10">
    <property type="entry name" value="Immunoglobulins"/>
    <property type="match status" value="1"/>
</dbReference>
<dbReference type="AlphaFoldDB" id="A0A7Y9LV77"/>
<dbReference type="InterPro" id="IPR041625">
    <property type="entry name" value="Beta-mannosidase_Ig"/>
</dbReference>
<dbReference type="InterPro" id="IPR036156">
    <property type="entry name" value="Beta-gal/glucu_dom_sf"/>
</dbReference>
<dbReference type="SUPFAM" id="SSF49785">
    <property type="entry name" value="Galactose-binding domain-like"/>
    <property type="match status" value="1"/>
</dbReference>
<dbReference type="EMBL" id="JACBYQ010000002">
    <property type="protein sequence ID" value="NYE96219.1"/>
    <property type="molecule type" value="Genomic_DNA"/>
</dbReference>
<comment type="caution">
    <text evidence="6">The sequence shown here is derived from an EMBL/GenBank/DDBJ whole genome shotgun (WGS) entry which is preliminary data.</text>
</comment>
<dbReference type="PANTHER" id="PTHR43730">
    <property type="entry name" value="BETA-MANNOSIDASE"/>
    <property type="match status" value="1"/>
</dbReference>
<keyword evidence="3 6" id="KW-0378">Hydrolase</keyword>
<evidence type="ECO:0000256" key="1">
    <source>
        <dbReference type="ARBA" id="ARBA00000829"/>
    </source>
</evidence>
<name>A0A7Y9LV77_9MICC</name>
<feature type="domain" description="Beta-mannosidase Ig-fold" evidence="5">
    <location>
        <begin position="747"/>
        <end position="816"/>
    </location>
</feature>
<gene>
    <name evidence="6" type="ORF">FHU41_002469</name>
</gene>
<dbReference type="Pfam" id="PF17753">
    <property type="entry name" value="Ig_mannosidase"/>
    <property type="match status" value="1"/>
</dbReference>
<dbReference type="InterPro" id="IPR050887">
    <property type="entry name" value="Beta-mannosidase_GH2"/>
</dbReference>
<dbReference type="InterPro" id="IPR017853">
    <property type="entry name" value="GH"/>
</dbReference>
<evidence type="ECO:0000256" key="4">
    <source>
        <dbReference type="ARBA" id="ARBA00023295"/>
    </source>
</evidence>
<dbReference type="PANTHER" id="PTHR43730:SF1">
    <property type="entry name" value="BETA-MANNOSIDASE"/>
    <property type="match status" value="1"/>
</dbReference>
<sequence>MFEPPSTELLAGARWTLIRCTPGAAQDPVELEALPAEQTVRLPARAPGTAAASWRDAFGMAAVQQLDPEAWDWWFLADFEIEPGSKPDWRLHSEGIAGYATIWLDNQPRAQSSGGFDEVRFDLPLAPGRHRLAIHIRPLSSVSVPRKPRPRWRSSLVFDTSLRWHRTPLMGHIPWFGTAKVLGPWAAITLRPEPGFELNTLRTELGESSARNAVGRVILGASGKPSKRVTVKLHDPLGTMVLEEELELANNGAVETVLELADPRRWFPHSHGEPELYQLLLDDGETRQSFQLGFREVRVDRIGGGFELSVNDVPIFTRGVVWAPPDALSLAAKDEDYRQIIDSLVRAGVNMIRISGTGGYEHPKFYQECDKRGILLWQDCMLATLDPPEDADWLARFGAETASWLRRLARHPCLTVLSGGNETEQQPTFWGLPPDRRRMTVISELIPALAAEHLPGVVHVSSSPGDGDNPIEIRQGVSHYFGVGAYQLPLTDARTSGVRFASEALAFASPPEPSTVQRHFSPVPNVPQEPVGWTEAVAADPGANWTFEDVTAHYAAEFFGTEHEPSWDRRMDRHRAALHHAVAQTMVEWRRPGSACAGALVLSARDLAPGAGWGVTDVEGRPKSTWYALKAACAPTALAFHPEDLNGVDLHLFHDRPEALIGTLEVAAISVSGRRWEPVRVPVQLAGRGSLRWTADELFGGFRDLDYIWKFGEREYDAIEAVLLNPGGREIARTVRLLGGVRRERVDTGLRAEAGQDNHGSYLDLSTDLLASFVAIDLSDHDPEDNYFHLGPNNSRRIYCLPRPGSTTDSLAGTVRALNDLSATRQIHPARPEQSISSKGAST</sequence>
<keyword evidence="7" id="KW-1185">Reference proteome</keyword>
<proteinExistence type="predicted"/>
<dbReference type="GO" id="GO:0004567">
    <property type="term" value="F:beta-mannosidase activity"/>
    <property type="evidence" value="ECO:0007669"/>
    <property type="project" value="UniProtKB-EC"/>
</dbReference>
<dbReference type="SUPFAM" id="SSF49303">
    <property type="entry name" value="beta-Galactosidase/glucuronidase domain"/>
    <property type="match status" value="2"/>
</dbReference>
<dbReference type="Proteomes" id="UP000521748">
    <property type="component" value="Unassembled WGS sequence"/>
</dbReference>
<evidence type="ECO:0000256" key="2">
    <source>
        <dbReference type="ARBA" id="ARBA00012754"/>
    </source>
</evidence>
<evidence type="ECO:0000259" key="5">
    <source>
        <dbReference type="Pfam" id="PF17753"/>
    </source>
</evidence>
<dbReference type="Gene3D" id="2.60.120.260">
    <property type="entry name" value="Galactose-binding domain-like"/>
    <property type="match status" value="1"/>
</dbReference>
<evidence type="ECO:0000313" key="6">
    <source>
        <dbReference type="EMBL" id="NYE96219.1"/>
    </source>
</evidence>
<dbReference type="Gene3D" id="3.20.20.80">
    <property type="entry name" value="Glycosidases"/>
    <property type="match status" value="1"/>
</dbReference>
<keyword evidence="4 6" id="KW-0326">Glycosidase</keyword>
<dbReference type="InterPro" id="IPR008979">
    <property type="entry name" value="Galactose-bd-like_sf"/>
</dbReference>
<evidence type="ECO:0000256" key="3">
    <source>
        <dbReference type="ARBA" id="ARBA00022801"/>
    </source>
</evidence>
<dbReference type="EC" id="3.2.1.25" evidence="2"/>
<evidence type="ECO:0000313" key="7">
    <source>
        <dbReference type="Proteomes" id="UP000521748"/>
    </source>
</evidence>
<dbReference type="SUPFAM" id="SSF51445">
    <property type="entry name" value="(Trans)glycosidases"/>
    <property type="match status" value="1"/>
</dbReference>
<dbReference type="GO" id="GO:0006516">
    <property type="term" value="P:glycoprotein catabolic process"/>
    <property type="evidence" value="ECO:0007669"/>
    <property type="project" value="TreeGrafter"/>
</dbReference>